<name>D8DVD7_9BACT</name>
<reference evidence="1 2" key="1">
    <citation type="journal article" date="2010" name="Microb. Ecol.">
        <title>Comparative genome analysis of Prevotella ruminicola and Prevotella bryantii: insights into their environmental niche.</title>
        <authorList>
            <consortium name="North American Consortium for Rumen Bacteria"/>
            <person name="Purushe J."/>
            <person name="Fouts D.E."/>
            <person name="Morrison M."/>
            <person name="White B.A."/>
            <person name="Mackie R.I."/>
            <person name="Coutinho P.M."/>
            <person name="Henrissat B."/>
            <person name="Nelson K.E."/>
        </authorList>
    </citation>
    <scope>NUCLEOTIDE SEQUENCE [LARGE SCALE GENOMIC DNA]</scope>
    <source>
        <strain evidence="1 2">B14</strain>
    </source>
</reference>
<evidence type="ECO:0000313" key="1">
    <source>
        <dbReference type="EMBL" id="EFI72586.1"/>
    </source>
</evidence>
<comment type="caution">
    <text evidence="1">The sequence shown here is derived from an EMBL/GenBank/DDBJ whole genome shotgun (WGS) entry which is preliminary data.</text>
</comment>
<dbReference type="AlphaFoldDB" id="D8DVD7"/>
<organism evidence="1 2">
    <name type="scientific">Segatella baroniae B14</name>
    <dbReference type="NCBI Taxonomy" id="752555"/>
    <lineage>
        <taxon>Bacteria</taxon>
        <taxon>Pseudomonadati</taxon>
        <taxon>Bacteroidota</taxon>
        <taxon>Bacteroidia</taxon>
        <taxon>Bacteroidales</taxon>
        <taxon>Prevotellaceae</taxon>
        <taxon>Segatella</taxon>
    </lineage>
</organism>
<proteinExistence type="predicted"/>
<dbReference type="EMBL" id="ADWO01000040">
    <property type="protein sequence ID" value="EFI72586.1"/>
    <property type="molecule type" value="Genomic_DNA"/>
</dbReference>
<sequence>MITLDSCYQEIFTTNGYTLTRRIVYCHIPIFNSYPRLLEYDIYEM</sequence>
<evidence type="ECO:0000313" key="2">
    <source>
        <dbReference type="Proteomes" id="UP000004524"/>
    </source>
</evidence>
<gene>
    <name evidence="1" type="ORF">PBR_1171</name>
</gene>
<keyword evidence="2" id="KW-1185">Reference proteome</keyword>
<dbReference type="Proteomes" id="UP000004524">
    <property type="component" value="Unassembled WGS sequence"/>
</dbReference>
<accession>D8DVD7</accession>
<protein>
    <submittedName>
        <fullName evidence="1">Uncharacterized protein</fullName>
    </submittedName>
</protein>